<dbReference type="AlphaFoldDB" id="A0A934X3I5"/>
<dbReference type="PANTHER" id="PTHR11941:SF54">
    <property type="entry name" value="ENOYL-COA HYDRATASE, MITOCHONDRIAL"/>
    <property type="match status" value="1"/>
</dbReference>
<keyword evidence="3" id="KW-0456">Lyase</keyword>
<comment type="similarity">
    <text evidence="1 6">Belongs to the enoyl-CoA hydratase/isomerase family.</text>
</comment>
<dbReference type="SUPFAM" id="SSF52096">
    <property type="entry name" value="ClpP/crotonase"/>
    <property type="match status" value="1"/>
</dbReference>
<dbReference type="InterPro" id="IPR001753">
    <property type="entry name" value="Enoyl-CoA_hydra/iso"/>
</dbReference>
<comment type="catalytic activity">
    <reaction evidence="5">
        <text>a 4-saturated-(3S)-3-hydroxyacyl-CoA = a (3E)-enoyl-CoA + H2O</text>
        <dbReference type="Rhea" id="RHEA:20724"/>
        <dbReference type="ChEBI" id="CHEBI:15377"/>
        <dbReference type="ChEBI" id="CHEBI:58521"/>
        <dbReference type="ChEBI" id="CHEBI:137480"/>
        <dbReference type="EC" id="4.2.1.17"/>
    </reaction>
</comment>
<accession>A0A934X3I5</accession>
<evidence type="ECO:0000256" key="4">
    <source>
        <dbReference type="ARBA" id="ARBA00023709"/>
    </source>
</evidence>
<dbReference type="Pfam" id="PF00378">
    <property type="entry name" value="ECH_1"/>
    <property type="match status" value="1"/>
</dbReference>
<dbReference type="InterPro" id="IPR018376">
    <property type="entry name" value="Enoyl-CoA_hyd/isom_CS"/>
</dbReference>
<dbReference type="InterPro" id="IPR029045">
    <property type="entry name" value="ClpP/crotonase-like_dom_sf"/>
</dbReference>
<evidence type="ECO:0000313" key="9">
    <source>
        <dbReference type="Proteomes" id="UP000718281"/>
    </source>
</evidence>
<dbReference type="FunFam" id="3.90.226.10:FF:000009">
    <property type="entry name" value="Carnitinyl-CoA dehydratase"/>
    <property type="match status" value="1"/>
</dbReference>
<dbReference type="GO" id="GO:0004300">
    <property type="term" value="F:enoyl-CoA hydratase activity"/>
    <property type="evidence" value="ECO:0007669"/>
    <property type="project" value="UniProtKB-EC"/>
</dbReference>
<dbReference type="InterPro" id="IPR040771">
    <property type="entry name" value="TLP1_add_C"/>
</dbReference>
<comment type="caution">
    <text evidence="8">The sequence shown here is derived from an EMBL/GenBank/DDBJ whole genome shotgun (WGS) entry which is preliminary data.</text>
</comment>
<dbReference type="PROSITE" id="PS00166">
    <property type="entry name" value="ENOYL_COA_HYDRATASE"/>
    <property type="match status" value="1"/>
</dbReference>
<dbReference type="GO" id="GO:0006635">
    <property type="term" value="P:fatty acid beta-oxidation"/>
    <property type="evidence" value="ECO:0007669"/>
    <property type="project" value="TreeGrafter"/>
</dbReference>
<dbReference type="Gene3D" id="3.40.47.10">
    <property type="match status" value="1"/>
</dbReference>
<sequence length="789" mass="83556">MKDALDPRTPVIVGVGQFSERVEDDGYQGLSAVDLAARAAAEALADPGVEPGALARRIDTVGGIRQFEISTPNAPAPLGRSTNYPRSVANRIGADPARAILEIAGGQGPQHLLTELAASIASGQTQVALIFGSEAISTVRHLAGSDDPPDFSEHVAGSLEDRGLGLKGLISMQLANHGLVDAPSQYALFENARRARLGLGREEYAAQMGALFAPFTRVAAQNPHAAAPVARSAEELTTVSERNRLIAQPYPRFLVARDQVNQAAAVLLMSVAQAEDLGIAPDRMVFLHGHADTRERPLLDRPDLSRSASAVAAASTALEMAGIGVDQLATFDLYSCFPVAVSNVADGLGLGADDPRGLTLTGGLPFFGGAGNNYSMHAIAETVQRCRQLPGSFGFVGANGGTLSKYSAGVYSTTPVPWSDDVNDAVQSELDRVPPVPTTDYPEGWAHIETYTVRHGKDGRLTAIVVGRLDESGERFVAMGLPRDEAIVDLLTAGEPVGQRVYVRSFGYGNRVAVDKRSMDAQAPVTVAAVRAAYEHLLVRRDGHLLEVTINRPDSRNALHPPAHEELAEVFDAFFDDPELWVAILTGAGTRAFCAGNDLIYTATGKPMYVPRSGFAGLTSRRHMAKPVIAAVNGFAMGGGLETALACHLMVVDEAVQLALSEVRVGLIAGAGGLIRLPRQIPRKIATEMILTGRRMGAAEALERGLANRVVPVGTALEGARALANEILQGSPTSVRLSLQVMAETEGVADSTDAVLRRTEAIDELITSEDMAEGLAAFAQKRAPRWRGR</sequence>
<dbReference type="SUPFAM" id="SSF53901">
    <property type="entry name" value="Thiolase-like"/>
    <property type="match status" value="2"/>
</dbReference>
<dbReference type="InterPro" id="IPR016039">
    <property type="entry name" value="Thiolase-like"/>
</dbReference>
<evidence type="ECO:0000256" key="6">
    <source>
        <dbReference type="RuleBase" id="RU003707"/>
    </source>
</evidence>
<dbReference type="Gene3D" id="1.10.12.10">
    <property type="entry name" value="Lyase 2-enoyl-coa Hydratase, Chain A, domain 2"/>
    <property type="match status" value="1"/>
</dbReference>
<protein>
    <recommendedName>
        <fullName evidence="2">enoyl-CoA hydratase</fullName>
        <ecNumber evidence="2">4.2.1.17</ecNumber>
    </recommendedName>
</protein>
<dbReference type="Pfam" id="PF18313">
    <property type="entry name" value="TLP1_add_C"/>
    <property type="match status" value="1"/>
</dbReference>
<dbReference type="Proteomes" id="UP000718281">
    <property type="component" value="Unassembled WGS sequence"/>
</dbReference>
<evidence type="ECO:0000256" key="2">
    <source>
        <dbReference type="ARBA" id="ARBA00012076"/>
    </source>
</evidence>
<dbReference type="Gene3D" id="2.40.50.840">
    <property type="match status" value="1"/>
</dbReference>
<evidence type="ECO:0000256" key="5">
    <source>
        <dbReference type="ARBA" id="ARBA00023717"/>
    </source>
</evidence>
<dbReference type="CDD" id="cd06558">
    <property type="entry name" value="crotonase-like"/>
    <property type="match status" value="1"/>
</dbReference>
<name>A0A934X3I5_9MICO</name>
<dbReference type="PANTHER" id="PTHR11941">
    <property type="entry name" value="ENOYL-COA HYDRATASE-RELATED"/>
    <property type="match status" value="1"/>
</dbReference>
<dbReference type="EC" id="4.2.1.17" evidence="2"/>
<proteinExistence type="inferred from homology"/>
<dbReference type="NCBIfam" id="NF006105">
    <property type="entry name" value="PRK08257.1-4"/>
    <property type="match status" value="1"/>
</dbReference>
<feature type="domain" description="Thiolase-like protein type 1 additional C-terminal" evidence="7">
    <location>
        <begin position="426"/>
        <end position="505"/>
    </location>
</feature>
<dbReference type="Gene3D" id="3.90.226.10">
    <property type="entry name" value="2-enoyl-CoA Hydratase, Chain A, domain 1"/>
    <property type="match status" value="1"/>
</dbReference>
<evidence type="ECO:0000313" key="8">
    <source>
        <dbReference type="EMBL" id="MBK6299785.1"/>
    </source>
</evidence>
<comment type="catalytic activity">
    <reaction evidence="4">
        <text>a (3S)-3-hydroxyacyl-CoA = a (2E)-enoyl-CoA + H2O</text>
        <dbReference type="Rhea" id="RHEA:16105"/>
        <dbReference type="ChEBI" id="CHEBI:15377"/>
        <dbReference type="ChEBI" id="CHEBI:57318"/>
        <dbReference type="ChEBI" id="CHEBI:58856"/>
        <dbReference type="EC" id="4.2.1.17"/>
    </reaction>
</comment>
<dbReference type="InterPro" id="IPR014748">
    <property type="entry name" value="Enoyl-CoA_hydra_C"/>
</dbReference>
<organism evidence="8 9">
    <name type="scientific">Candidatus Phosphoribacter hodrii</name>
    <dbReference type="NCBI Taxonomy" id="2953743"/>
    <lineage>
        <taxon>Bacteria</taxon>
        <taxon>Bacillati</taxon>
        <taxon>Actinomycetota</taxon>
        <taxon>Actinomycetes</taxon>
        <taxon>Micrococcales</taxon>
        <taxon>Dermatophilaceae</taxon>
        <taxon>Candidatus Phosphoribacter</taxon>
    </lineage>
</organism>
<dbReference type="EMBL" id="JADIXZ010000001">
    <property type="protein sequence ID" value="MBK6299785.1"/>
    <property type="molecule type" value="Genomic_DNA"/>
</dbReference>
<evidence type="ECO:0000256" key="1">
    <source>
        <dbReference type="ARBA" id="ARBA00005254"/>
    </source>
</evidence>
<gene>
    <name evidence="8" type="ORF">IPF40_01580</name>
</gene>
<dbReference type="GO" id="GO:0016746">
    <property type="term" value="F:acyltransferase activity"/>
    <property type="evidence" value="ECO:0007669"/>
    <property type="project" value="InterPro"/>
</dbReference>
<evidence type="ECO:0000256" key="3">
    <source>
        <dbReference type="ARBA" id="ARBA00023239"/>
    </source>
</evidence>
<evidence type="ECO:0000259" key="7">
    <source>
        <dbReference type="Pfam" id="PF18313"/>
    </source>
</evidence>
<reference evidence="8 9" key="1">
    <citation type="submission" date="2020-10" db="EMBL/GenBank/DDBJ databases">
        <title>Connecting structure to function with the recovery of over 1000 high-quality activated sludge metagenome-assembled genomes encoding full-length rRNA genes using long-read sequencing.</title>
        <authorList>
            <person name="Singleton C.M."/>
            <person name="Petriglieri F."/>
            <person name="Kristensen J.M."/>
            <person name="Kirkegaard R.H."/>
            <person name="Michaelsen T.Y."/>
            <person name="Andersen M.H."/>
            <person name="Karst S.M."/>
            <person name="Dueholm M.S."/>
            <person name="Nielsen P.H."/>
            <person name="Albertsen M."/>
        </authorList>
    </citation>
    <scope>NUCLEOTIDE SEQUENCE [LARGE SCALE GENOMIC DNA]</scope>
    <source>
        <strain evidence="8">AalE_18-Q3-R2-46_BAT3C.188</strain>
    </source>
</reference>